<dbReference type="GO" id="GO:0005829">
    <property type="term" value="C:cytosol"/>
    <property type="evidence" value="ECO:0007669"/>
    <property type="project" value="TreeGrafter"/>
</dbReference>
<dbReference type="GO" id="GO:0005634">
    <property type="term" value="C:nucleus"/>
    <property type="evidence" value="ECO:0007669"/>
    <property type="project" value="UniProtKB-SubCell"/>
</dbReference>
<reference evidence="9" key="1">
    <citation type="submission" date="2016-06" db="EMBL/GenBank/DDBJ databases">
        <title>Draft Genome sequence of the fungus Inonotus baumii.</title>
        <authorList>
            <person name="Zhu H."/>
            <person name="Lin W."/>
        </authorList>
    </citation>
    <scope>NUCLEOTIDE SEQUENCE</scope>
    <source>
        <strain evidence="9">821</strain>
    </source>
</reference>
<dbReference type="OrthoDB" id="329139at2759"/>
<evidence type="ECO:0000256" key="5">
    <source>
        <dbReference type="ARBA" id="ARBA00022694"/>
    </source>
</evidence>
<evidence type="ECO:0000256" key="4">
    <source>
        <dbReference type="ARBA" id="ARBA00016009"/>
    </source>
</evidence>
<dbReference type="EMBL" id="LNZH02000180">
    <property type="protein sequence ID" value="OCB88333.1"/>
    <property type="molecule type" value="Genomic_DNA"/>
</dbReference>
<comment type="function">
    <text evidence="7">Component of the EKC/KEOPS complex that is required for the formation of a threonylcarbamoyl group on adenosine at position 37 (t(6)A37) in tRNAs that read codons beginning with adenine. The complex is probably involved in the transfer of the threonylcarbamoyl moiety of threonylcarbamoyl-AMP (TC-AMP) to the N6 group of A37. CGI121 acts as an allosteric effector that regulates the t(6)A activity of the complex. The EKC/KEOPS complex also promotes both telomere uncapping and telomere elongation. The complex is required for efficient recruitment of transcriptional coactivators. CGI121 is not required for tRNA modification.</text>
</comment>
<comment type="caution">
    <text evidence="9">The sequence shown here is derived from an EMBL/GenBank/DDBJ whole genome shotgun (WGS) entry which is preliminary data.</text>
</comment>
<dbReference type="InterPro" id="IPR013926">
    <property type="entry name" value="CGI121/TPRKB"/>
</dbReference>
<keyword evidence="6 8" id="KW-0539">Nucleus</keyword>
<name>A0A9Q5HYG0_SANBA</name>
<dbReference type="InterPro" id="IPR036504">
    <property type="entry name" value="CGI121/TPRKB_sf"/>
</dbReference>
<dbReference type="GO" id="GO:0002949">
    <property type="term" value="P:tRNA threonylcarbamoyladenosine modification"/>
    <property type="evidence" value="ECO:0007669"/>
    <property type="project" value="TreeGrafter"/>
</dbReference>
<accession>A0A9Q5HYG0</accession>
<dbReference type="Gene3D" id="3.30.2380.10">
    <property type="entry name" value="CGI121/TPRKB"/>
    <property type="match status" value="1"/>
</dbReference>
<proteinExistence type="inferred from homology"/>
<evidence type="ECO:0000313" key="9">
    <source>
        <dbReference type="EMBL" id="OCB88333.1"/>
    </source>
</evidence>
<sequence>METYTYKHFPDRISSAHIALFTTVKNAAELRSRIVKAATTEGPEGKVERETVNFAFIEAKLVTSRLHLQTAVYQSMLADAQNALKTKTVHSEIIWSLNPTNTITEALRRFGVSDNSNSLLVVRVGQQAVPVSEVESQMKSVVEGDLVSIETLSDIIDWAAVKKYYKLNGESAIAALENDRSKQNAVVDELVTSFVAMKSVMS</sequence>
<dbReference type="Proteomes" id="UP000757232">
    <property type="component" value="Unassembled WGS sequence"/>
</dbReference>
<dbReference type="PANTHER" id="PTHR15840">
    <property type="entry name" value="CGI-121 FAMILY MEMBER"/>
    <property type="match status" value="1"/>
</dbReference>
<dbReference type="Pfam" id="PF08617">
    <property type="entry name" value="CGI-121"/>
    <property type="match status" value="1"/>
</dbReference>
<dbReference type="PANTHER" id="PTHR15840:SF10">
    <property type="entry name" value="EKC_KEOPS COMPLEX SUBUNIT TPRKB"/>
    <property type="match status" value="1"/>
</dbReference>
<evidence type="ECO:0000313" key="10">
    <source>
        <dbReference type="Proteomes" id="UP000757232"/>
    </source>
</evidence>
<organism evidence="9 10">
    <name type="scientific">Sanghuangporus baumii</name>
    <name type="common">Phellinus baumii</name>
    <dbReference type="NCBI Taxonomy" id="108892"/>
    <lineage>
        <taxon>Eukaryota</taxon>
        <taxon>Fungi</taxon>
        <taxon>Dikarya</taxon>
        <taxon>Basidiomycota</taxon>
        <taxon>Agaricomycotina</taxon>
        <taxon>Agaricomycetes</taxon>
        <taxon>Hymenochaetales</taxon>
        <taxon>Hymenochaetaceae</taxon>
        <taxon>Sanghuangporus</taxon>
    </lineage>
</organism>
<dbReference type="GO" id="GO:0000408">
    <property type="term" value="C:EKC/KEOPS complex"/>
    <property type="evidence" value="ECO:0007669"/>
    <property type="project" value="TreeGrafter"/>
</dbReference>
<evidence type="ECO:0000256" key="3">
    <source>
        <dbReference type="ARBA" id="ARBA00015316"/>
    </source>
</evidence>
<dbReference type="AlphaFoldDB" id="A0A9Q5HYG0"/>
<protein>
    <recommendedName>
        <fullName evidence="4">EKC/KEOPS complex subunit CGI121</fullName>
    </recommendedName>
    <alternativeName>
        <fullName evidence="3">EKC/KEOPS complex subunit cgi121</fullName>
    </alternativeName>
</protein>
<evidence type="ECO:0000256" key="2">
    <source>
        <dbReference type="ARBA" id="ARBA00005546"/>
    </source>
</evidence>
<dbReference type="SUPFAM" id="SSF143870">
    <property type="entry name" value="PF0523-like"/>
    <property type="match status" value="1"/>
</dbReference>
<keyword evidence="10" id="KW-1185">Reference proteome</keyword>
<evidence type="ECO:0000256" key="6">
    <source>
        <dbReference type="ARBA" id="ARBA00023242"/>
    </source>
</evidence>
<evidence type="ECO:0000256" key="8">
    <source>
        <dbReference type="RuleBase" id="RU004398"/>
    </source>
</evidence>
<comment type="similarity">
    <text evidence="2 8">Belongs to the CGI121/TPRKB family.</text>
</comment>
<evidence type="ECO:0000256" key="7">
    <source>
        <dbReference type="ARBA" id="ARBA00025043"/>
    </source>
</evidence>
<comment type="subcellular location">
    <subcellularLocation>
        <location evidence="1">Nucleus</location>
    </subcellularLocation>
</comment>
<keyword evidence="5" id="KW-0819">tRNA processing</keyword>
<evidence type="ECO:0000256" key="1">
    <source>
        <dbReference type="ARBA" id="ARBA00004123"/>
    </source>
</evidence>
<gene>
    <name evidence="9" type="ORF">A7U60_g4535</name>
</gene>